<dbReference type="InterPro" id="IPR004089">
    <property type="entry name" value="MCPsignal_dom"/>
</dbReference>
<organism evidence="11 12">
    <name type="scientific">Aneurinibacillus thermoaerophilus</name>
    <dbReference type="NCBI Taxonomy" id="143495"/>
    <lineage>
        <taxon>Bacteria</taxon>
        <taxon>Bacillati</taxon>
        <taxon>Bacillota</taxon>
        <taxon>Bacilli</taxon>
        <taxon>Bacillales</taxon>
        <taxon>Paenibacillaceae</taxon>
        <taxon>Aneurinibacillus group</taxon>
        <taxon>Aneurinibacillus</taxon>
    </lineage>
</organism>
<evidence type="ECO:0000313" key="11">
    <source>
        <dbReference type="EMBL" id="SDH01631.1"/>
    </source>
</evidence>
<dbReference type="EMBL" id="FNDE01000008">
    <property type="protein sequence ID" value="SDH01631.1"/>
    <property type="molecule type" value="Genomic_DNA"/>
</dbReference>
<proteinExistence type="inferred from homology"/>
<dbReference type="SMART" id="SM00304">
    <property type="entry name" value="HAMP"/>
    <property type="match status" value="2"/>
</dbReference>
<dbReference type="RefSeq" id="WP_175493567.1">
    <property type="nucleotide sequence ID" value="NZ_FNDE01000008.1"/>
</dbReference>
<dbReference type="PANTHER" id="PTHR32089">
    <property type="entry name" value="METHYL-ACCEPTING CHEMOTAXIS PROTEIN MCPB"/>
    <property type="match status" value="1"/>
</dbReference>
<dbReference type="SUPFAM" id="SSF58104">
    <property type="entry name" value="Methyl-accepting chemotaxis protein (MCP) signaling domain"/>
    <property type="match status" value="1"/>
</dbReference>
<feature type="transmembrane region" description="Helical" evidence="8">
    <location>
        <begin position="180"/>
        <end position="204"/>
    </location>
</feature>
<gene>
    <name evidence="11" type="ORF">SAMN04489735_100874</name>
</gene>
<comment type="similarity">
    <text evidence="5">Belongs to the methyl-accepting chemotaxis (MCP) protein family.</text>
</comment>
<dbReference type="AlphaFoldDB" id="A0A1G7YYU3"/>
<protein>
    <submittedName>
        <fullName evidence="11">Methyl-accepting chemotaxis protein</fullName>
    </submittedName>
</protein>
<dbReference type="Gene3D" id="1.10.287.950">
    <property type="entry name" value="Methyl-accepting chemotaxis protein"/>
    <property type="match status" value="1"/>
</dbReference>
<evidence type="ECO:0000256" key="8">
    <source>
        <dbReference type="SAM" id="Phobius"/>
    </source>
</evidence>
<accession>A0A1G7YYU3</accession>
<keyword evidence="8" id="KW-1133">Transmembrane helix</keyword>
<keyword evidence="7" id="KW-0175">Coiled coil</keyword>
<dbReference type="PROSITE" id="PS50885">
    <property type="entry name" value="HAMP"/>
    <property type="match status" value="1"/>
</dbReference>
<keyword evidence="3 8" id="KW-0472">Membrane</keyword>
<sequence>MFKTKSSLGKKITAYFAGCILVLSIIFSFVSYELSMWIVNQYVLPQFENTLQTNIRELERNLDKTLATRSDAGSDSAYASLLAFLNEQKQDMGAEYVYVLGKKDKAYIVALSGAAEKRNADYTFTAGMERAFDNPGTVQFSEVYEDSYGVHKSVFTRLAGTDMIIGIDMNAEFVKKLNRYIIGISILLTLALIVFGFAAGYSIARKIIKPIQLLVQHTQKVAAGDLRDEIKIANNDELGQLATSFNHMSQQLKDMISQLSATSNHVVDSSETLSANAQLTTEMAHQMVAATEEIVSGNQTVSQAAEENAQAMGEIASGIQHISESAVAVAEQSVKAAQEANDGNDRIQKAVLQMDSISASLSHSTVLVKQTNERTNQIGHVVELITSIADQINLLALNAAIEAARAGEYGRGFAVVADEVRKLAEQSAASASKIAGSLHAICEDSIKSVEAMNQMAAEVQAGTEVVNEAGQAFENILSLIDDISQKIQAVSAVTQQVSASAQQVSASAEETVQIASESLENTRKIAASSQEQLASMEESASAIKELQARAHSLQSKLGNFKI</sequence>
<dbReference type="CDD" id="cd06225">
    <property type="entry name" value="HAMP"/>
    <property type="match status" value="1"/>
</dbReference>
<reference evidence="11 12" key="1">
    <citation type="submission" date="2016-10" db="EMBL/GenBank/DDBJ databases">
        <authorList>
            <person name="de Groot N.N."/>
        </authorList>
    </citation>
    <scope>NUCLEOTIDE SEQUENCE [LARGE SCALE GENOMIC DNA]</scope>
    <source>
        <strain evidence="11 12">L 420-91</strain>
    </source>
</reference>
<dbReference type="Gene3D" id="6.10.340.10">
    <property type="match status" value="1"/>
</dbReference>
<evidence type="ECO:0000256" key="2">
    <source>
        <dbReference type="ARBA" id="ARBA00022475"/>
    </source>
</evidence>
<dbReference type="PANTHER" id="PTHR32089:SF112">
    <property type="entry name" value="LYSOZYME-LIKE PROTEIN-RELATED"/>
    <property type="match status" value="1"/>
</dbReference>
<evidence type="ECO:0000259" key="10">
    <source>
        <dbReference type="PROSITE" id="PS50885"/>
    </source>
</evidence>
<dbReference type="CDD" id="cd11386">
    <property type="entry name" value="MCP_signal"/>
    <property type="match status" value="1"/>
</dbReference>
<evidence type="ECO:0000256" key="1">
    <source>
        <dbReference type="ARBA" id="ARBA00004236"/>
    </source>
</evidence>
<dbReference type="InterPro" id="IPR003660">
    <property type="entry name" value="HAMP_dom"/>
</dbReference>
<feature type="coiled-coil region" evidence="7">
    <location>
        <begin position="519"/>
        <end position="556"/>
    </location>
</feature>
<evidence type="ECO:0000256" key="7">
    <source>
        <dbReference type="SAM" id="Coils"/>
    </source>
</evidence>
<evidence type="ECO:0000256" key="3">
    <source>
        <dbReference type="ARBA" id="ARBA00023136"/>
    </source>
</evidence>
<dbReference type="Pfam" id="PF00672">
    <property type="entry name" value="HAMP"/>
    <property type="match status" value="1"/>
</dbReference>
<dbReference type="GO" id="GO:0005886">
    <property type="term" value="C:plasma membrane"/>
    <property type="evidence" value="ECO:0007669"/>
    <property type="project" value="UniProtKB-SubCell"/>
</dbReference>
<evidence type="ECO:0000256" key="5">
    <source>
        <dbReference type="ARBA" id="ARBA00029447"/>
    </source>
</evidence>
<dbReference type="PROSITE" id="PS50111">
    <property type="entry name" value="CHEMOTAXIS_TRANSDUC_2"/>
    <property type="match status" value="1"/>
</dbReference>
<dbReference type="GO" id="GO:0007165">
    <property type="term" value="P:signal transduction"/>
    <property type="evidence" value="ECO:0007669"/>
    <property type="project" value="UniProtKB-KW"/>
</dbReference>
<name>A0A1G7YYU3_ANETH</name>
<comment type="subcellular location">
    <subcellularLocation>
        <location evidence="1">Cell membrane</location>
    </subcellularLocation>
</comment>
<keyword evidence="4 6" id="KW-0807">Transducer</keyword>
<feature type="transmembrane region" description="Helical" evidence="8">
    <location>
        <begin position="12"/>
        <end position="32"/>
    </location>
</feature>
<evidence type="ECO:0000256" key="6">
    <source>
        <dbReference type="PROSITE-ProRule" id="PRU00284"/>
    </source>
</evidence>
<dbReference type="Proteomes" id="UP000198956">
    <property type="component" value="Unassembled WGS sequence"/>
</dbReference>
<keyword evidence="2" id="KW-1003">Cell membrane</keyword>
<keyword evidence="8" id="KW-0812">Transmembrane</keyword>
<evidence type="ECO:0000259" key="9">
    <source>
        <dbReference type="PROSITE" id="PS50111"/>
    </source>
</evidence>
<evidence type="ECO:0000313" key="12">
    <source>
        <dbReference type="Proteomes" id="UP000198956"/>
    </source>
</evidence>
<feature type="domain" description="Methyl-accepting transducer" evidence="9">
    <location>
        <begin position="276"/>
        <end position="512"/>
    </location>
</feature>
<dbReference type="Pfam" id="PF00015">
    <property type="entry name" value="MCPsignal"/>
    <property type="match status" value="1"/>
</dbReference>
<dbReference type="SMART" id="SM00283">
    <property type="entry name" value="MA"/>
    <property type="match status" value="1"/>
</dbReference>
<feature type="domain" description="HAMP" evidence="10">
    <location>
        <begin position="205"/>
        <end position="257"/>
    </location>
</feature>
<evidence type="ECO:0000256" key="4">
    <source>
        <dbReference type="ARBA" id="ARBA00023224"/>
    </source>
</evidence>